<accession>A0A6J4LC54</accession>
<gene>
    <name evidence="2" type="ORF">AVDCRST_MAG93-6120</name>
</gene>
<keyword evidence="1" id="KW-1133">Transmembrane helix</keyword>
<feature type="transmembrane region" description="Helical" evidence="1">
    <location>
        <begin position="26"/>
        <end position="46"/>
    </location>
</feature>
<keyword evidence="1" id="KW-0472">Membrane</keyword>
<name>A0A6J4LC54_9CHLR</name>
<dbReference type="EMBL" id="CADCTR010002058">
    <property type="protein sequence ID" value="CAA9329314.1"/>
    <property type="molecule type" value="Genomic_DNA"/>
</dbReference>
<keyword evidence="1" id="KW-0812">Transmembrane</keyword>
<organism evidence="2">
    <name type="scientific">uncultured Chloroflexia bacterium</name>
    <dbReference type="NCBI Taxonomy" id="1672391"/>
    <lineage>
        <taxon>Bacteria</taxon>
        <taxon>Bacillati</taxon>
        <taxon>Chloroflexota</taxon>
        <taxon>Chloroflexia</taxon>
        <taxon>environmental samples</taxon>
    </lineage>
</organism>
<sequence>MIAGNDARRRENIAVSIGYREDIARLGLLAALIGDFFAPFFAALWLPSMLSSDKFNSPLIVIILASNRRCKLPSRLHFRK</sequence>
<proteinExistence type="predicted"/>
<reference evidence="2" key="1">
    <citation type="submission" date="2020-02" db="EMBL/GenBank/DDBJ databases">
        <authorList>
            <person name="Meier V. D."/>
        </authorList>
    </citation>
    <scope>NUCLEOTIDE SEQUENCE</scope>
    <source>
        <strain evidence="2">AVDCRST_MAG93</strain>
    </source>
</reference>
<evidence type="ECO:0000256" key="1">
    <source>
        <dbReference type="SAM" id="Phobius"/>
    </source>
</evidence>
<protein>
    <submittedName>
        <fullName evidence="2">Uncharacterized protein</fullName>
    </submittedName>
</protein>
<dbReference type="AlphaFoldDB" id="A0A6J4LC54"/>
<evidence type="ECO:0000313" key="2">
    <source>
        <dbReference type="EMBL" id="CAA9329314.1"/>
    </source>
</evidence>